<keyword evidence="1" id="KW-1133">Transmembrane helix</keyword>
<accession>A0ABT2GTZ4</accession>
<dbReference type="Proteomes" id="UP001165584">
    <property type="component" value="Unassembled WGS sequence"/>
</dbReference>
<keyword evidence="1" id="KW-0472">Membrane</keyword>
<keyword evidence="3" id="KW-1185">Reference proteome</keyword>
<evidence type="ECO:0000313" key="2">
    <source>
        <dbReference type="EMBL" id="MCS5719601.1"/>
    </source>
</evidence>
<organism evidence="2 3">
    <name type="scientific">Herbiconiux aconitum</name>
    <dbReference type="NCBI Taxonomy" id="2970913"/>
    <lineage>
        <taxon>Bacteria</taxon>
        <taxon>Bacillati</taxon>
        <taxon>Actinomycetota</taxon>
        <taxon>Actinomycetes</taxon>
        <taxon>Micrococcales</taxon>
        <taxon>Microbacteriaceae</taxon>
        <taxon>Herbiconiux</taxon>
    </lineage>
</organism>
<evidence type="ECO:0000313" key="3">
    <source>
        <dbReference type="Proteomes" id="UP001165584"/>
    </source>
</evidence>
<name>A0ABT2GTZ4_9MICO</name>
<gene>
    <name evidence="2" type="ORF">N1027_15820</name>
</gene>
<sequence>MRETTDDREFDSRFDAAFQPGFDDLAGIGFAEVPRGVETPPTAGPLEGSPAPRARPLVDRFVIALWAIGVGLLVFGVIGVTNAMVRFSSSSYGPTTDYIVGVLFAQLAPWLVAIGLATLIGTLFLLATRWEHRP</sequence>
<dbReference type="RefSeq" id="WP_259509091.1">
    <property type="nucleotide sequence ID" value="NZ_JANLCM010000002.1"/>
</dbReference>
<comment type="caution">
    <text evidence="2">The sequence shown here is derived from an EMBL/GenBank/DDBJ whole genome shotgun (WGS) entry which is preliminary data.</text>
</comment>
<protein>
    <submittedName>
        <fullName evidence="2">Uncharacterized protein</fullName>
    </submittedName>
</protein>
<dbReference type="EMBL" id="JANLCM010000002">
    <property type="protein sequence ID" value="MCS5719601.1"/>
    <property type="molecule type" value="Genomic_DNA"/>
</dbReference>
<proteinExistence type="predicted"/>
<reference evidence="2" key="1">
    <citation type="submission" date="2022-08" db="EMBL/GenBank/DDBJ databases">
        <authorList>
            <person name="Deng Y."/>
            <person name="Han X.-F."/>
            <person name="Zhang Y.-Q."/>
        </authorList>
    </citation>
    <scope>NUCLEOTIDE SEQUENCE</scope>
    <source>
        <strain evidence="2">CPCC 205763</strain>
    </source>
</reference>
<keyword evidence="1" id="KW-0812">Transmembrane</keyword>
<feature type="transmembrane region" description="Helical" evidence="1">
    <location>
        <begin position="107"/>
        <end position="127"/>
    </location>
</feature>
<feature type="transmembrane region" description="Helical" evidence="1">
    <location>
        <begin position="61"/>
        <end position="87"/>
    </location>
</feature>
<evidence type="ECO:0000256" key="1">
    <source>
        <dbReference type="SAM" id="Phobius"/>
    </source>
</evidence>